<organism evidence="1 2">
    <name type="scientific">Funneliformis caledonium</name>
    <dbReference type="NCBI Taxonomy" id="1117310"/>
    <lineage>
        <taxon>Eukaryota</taxon>
        <taxon>Fungi</taxon>
        <taxon>Fungi incertae sedis</taxon>
        <taxon>Mucoromycota</taxon>
        <taxon>Glomeromycotina</taxon>
        <taxon>Glomeromycetes</taxon>
        <taxon>Glomerales</taxon>
        <taxon>Glomeraceae</taxon>
        <taxon>Funneliformis</taxon>
    </lineage>
</organism>
<evidence type="ECO:0000313" key="2">
    <source>
        <dbReference type="Proteomes" id="UP000789570"/>
    </source>
</evidence>
<sequence>MNIQREDTFYFGEAEEFERVTKAIYDHVIIQLAEHIRELAVVIDHLNQFKSYIYANKFSIIIKDKS</sequence>
<evidence type="ECO:0000313" key="1">
    <source>
        <dbReference type="EMBL" id="CAG8556141.1"/>
    </source>
</evidence>
<gene>
    <name evidence="1" type="ORF">FCALED_LOCUS6365</name>
</gene>
<dbReference type="EMBL" id="CAJVPQ010001502">
    <property type="protein sequence ID" value="CAG8556141.1"/>
    <property type="molecule type" value="Genomic_DNA"/>
</dbReference>
<proteinExistence type="predicted"/>
<comment type="caution">
    <text evidence="1">The sequence shown here is derived from an EMBL/GenBank/DDBJ whole genome shotgun (WGS) entry which is preliminary data.</text>
</comment>
<name>A0A9N9B7C5_9GLOM</name>
<protein>
    <submittedName>
        <fullName evidence="1">1_t:CDS:1</fullName>
    </submittedName>
</protein>
<accession>A0A9N9B7C5</accession>
<dbReference type="AlphaFoldDB" id="A0A9N9B7C5"/>
<keyword evidence="2" id="KW-1185">Reference proteome</keyword>
<reference evidence="1" key="1">
    <citation type="submission" date="2021-06" db="EMBL/GenBank/DDBJ databases">
        <authorList>
            <person name="Kallberg Y."/>
            <person name="Tangrot J."/>
            <person name="Rosling A."/>
        </authorList>
    </citation>
    <scope>NUCLEOTIDE SEQUENCE</scope>
    <source>
        <strain evidence="1">UK204</strain>
    </source>
</reference>
<dbReference type="Proteomes" id="UP000789570">
    <property type="component" value="Unassembled WGS sequence"/>
</dbReference>